<evidence type="ECO:0000256" key="1">
    <source>
        <dbReference type="ARBA" id="ARBA00004173"/>
    </source>
</evidence>
<dbReference type="PANTHER" id="PTHR28133">
    <property type="entry name" value="REQUIRED FOR RESPIRATORY GROWTH PROTEIN 7, MITOCHONDRIAL"/>
    <property type="match status" value="1"/>
</dbReference>
<dbReference type="InterPro" id="IPR018828">
    <property type="entry name" value="RRG7"/>
</dbReference>
<dbReference type="GO" id="GO:0003676">
    <property type="term" value="F:nucleic acid binding"/>
    <property type="evidence" value="ECO:0007669"/>
    <property type="project" value="InterPro"/>
</dbReference>
<evidence type="ECO:0000313" key="6">
    <source>
        <dbReference type="Proteomes" id="UP000236544"/>
    </source>
</evidence>
<dbReference type="EMBL" id="LN890542">
    <property type="protein sequence ID" value="CUS20911.1"/>
    <property type="molecule type" value="Genomic_DNA"/>
</dbReference>
<gene>
    <name evidence="5" type="ORF">LAQU0_S02e01178g</name>
</gene>
<evidence type="ECO:0000256" key="2">
    <source>
        <dbReference type="ARBA" id="ARBA00009554"/>
    </source>
</evidence>
<dbReference type="AlphaFoldDB" id="A0A0P1KNC7"/>
<name>A0A0P1KNC7_9SACH</name>
<keyword evidence="6" id="KW-1185">Reference proteome</keyword>
<dbReference type="Pfam" id="PF10356">
    <property type="entry name" value="RRG7"/>
    <property type="match status" value="1"/>
</dbReference>
<evidence type="ECO:0000256" key="3">
    <source>
        <dbReference type="ARBA" id="ARBA00014638"/>
    </source>
</evidence>
<comment type="similarity">
    <text evidence="2">Belongs to the RRG7 family.</text>
</comment>
<dbReference type="Gene3D" id="3.40.1350.10">
    <property type="match status" value="1"/>
</dbReference>
<dbReference type="InterPro" id="IPR011856">
    <property type="entry name" value="tRNA_endonuc-like_dom_sf"/>
</dbReference>
<keyword evidence="4" id="KW-0496">Mitochondrion</keyword>
<accession>A0A0P1KNC7</accession>
<dbReference type="PANTHER" id="PTHR28133:SF1">
    <property type="entry name" value="REQUIRED FOR RESPIRATORY GROWTH PROTEIN 7, MITOCHONDRIAL"/>
    <property type="match status" value="1"/>
</dbReference>
<organism evidence="5 6">
    <name type="scientific">Lachancea quebecensis</name>
    <dbReference type="NCBI Taxonomy" id="1654605"/>
    <lineage>
        <taxon>Eukaryota</taxon>
        <taxon>Fungi</taxon>
        <taxon>Dikarya</taxon>
        <taxon>Ascomycota</taxon>
        <taxon>Saccharomycotina</taxon>
        <taxon>Saccharomycetes</taxon>
        <taxon>Saccharomycetales</taxon>
        <taxon>Saccharomycetaceae</taxon>
        <taxon>Lachancea</taxon>
    </lineage>
</organism>
<evidence type="ECO:0000256" key="4">
    <source>
        <dbReference type="ARBA" id="ARBA00023128"/>
    </source>
</evidence>
<dbReference type="Proteomes" id="UP000236544">
    <property type="component" value="Unassembled WGS sequence"/>
</dbReference>
<dbReference type="OrthoDB" id="20734at2759"/>
<protein>
    <recommendedName>
        <fullName evidence="3">Required for respiratory growth protein 7, mitochondrial</fullName>
    </recommendedName>
</protein>
<reference evidence="6" key="1">
    <citation type="submission" date="2015-10" db="EMBL/GenBank/DDBJ databases">
        <authorList>
            <person name="Devillers H."/>
        </authorList>
    </citation>
    <scope>NUCLEOTIDE SEQUENCE [LARGE SCALE GENOMIC DNA]</scope>
</reference>
<dbReference type="GO" id="GO:0005739">
    <property type="term" value="C:mitochondrion"/>
    <property type="evidence" value="ECO:0007669"/>
    <property type="project" value="UniProtKB-SubCell"/>
</dbReference>
<evidence type="ECO:0000313" key="5">
    <source>
        <dbReference type="EMBL" id="CUS20911.1"/>
    </source>
</evidence>
<comment type="subcellular location">
    <subcellularLocation>
        <location evidence="1">Mitochondrion</location>
    </subcellularLocation>
</comment>
<sequence>MLRRTVESRTLCVKRLAHNMAIRKYLQNNTAIANSTVFQGTLYEHTVVRELGEKLLMKNLEVCGGSYDGGIDIRGKWPVNQIYETARERFELSADFPKKVSVNGTQFKPVRHKLDTKSSFRPLNVLVQCKAFKNAKITGKEIRESMGAFSSCVPASRKNQYVFMLSSPNMLTRDALNVMNALAIPLVYVRVEMLKSHQGWFDLENSGKLQNYYENEFASKFLQNCGVSLWLKFKLYRSPSQKTVPKTAGGLSDLKASSVDQIL</sequence>
<proteinExistence type="inferred from homology"/>